<evidence type="ECO:0000256" key="7">
    <source>
        <dbReference type="ARBA" id="ARBA00022884"/>
    </source>
</evidence>
<proteinExistence type="inferred from homology"/>
<feature type="binding site" evidence="13">
    <location>
        <begin position="226"/>
        <end position="227"/>
    </location>
    <ligand>
        <name>FMN</name>
        <dbReference type="ChEBI" id="CHEBI:58210"/>
    </ligand>
</feature>
<dbReference type="InterPro" id="IPR035587">
    <property type="entry name" value="DUS-like_FMN-bd"/>
</dbReference>
<organism evidence="15 16">
    <name type="scientific">Candidatus Polarisedimenticola svalbardensis</name>
    <dbReference type="NCBI Taxonomy" id="2886004"/>
    <lineage>
        <taxon>Bacteria</taxon>
        <taxon>Pseudomonadati</taxon>
        <taxon>Acidobacteriota</taxon>
        <taxon>Candidatus Polarisedimenticolia</taxon>
        <taxon>Candidatus Polarisedimenticolales</taxon>
        <taxon>Candidatus Polarisedimenticolaceae</taxon>
        <taxon>Candidatus Polarisedimenticola</taxon>
    </lineage>
</organism>
<evidence type="ECO:0000256" key="9">
    <source>
        <dbReference type="ARBA" id="ARBA00048205"/>
    </source>
</evidence>
<feature type="binding site" evidence="13">
    <location>
        <begin position="17"/>
        <end position="19"/>
    </location>
    <ligand>
        <name>FMN</name>
        <dbReference type="ChEBI" id="CHEBI:58210"/>
    </ligand>
</feature>
<comment type="cofactor">
    <cofactor evidence="11 13">
        <name>FMN</name>
        <dbReference type="ChEBI" id="CHEBI:58210"/>
    </cofactor>
</comment>
<dbReference type="InterPro" id="IPR013785">
    <property type="entry name" value="Aldolase_TIM"/>
</dbReference>
<feature type="binding site" evidence="13">
    <location>
        <position position="141"/>
    </location>
    <ligand>
        <name>FMN</name>
        <dbReference type="ChEBI" id="CHEBI:58210"/>
    </ligand>
</feature>
<evidence type="ECO:0000256" key="13">
    <source>
        <dbReference type="PIRSR" id="PIRSR006621-2"/>
    </source>
</evidence>
<feature type="domain" description="DUS-like FMN-binding" evidence="14">
    <location>
        <begin position="14"/>
        <end position="314"/>
    </location>
</feature>
<sequence>MLKYGPVQFASPLILAPMADVTDRQFRLLLKRMGGIGLVTMEFVSSRDIHLRHKRLATILRYSPEERPISIQVYGSDPELMAEAARFVQEQGADVCDINMGCPANKILKGCAGAKLMADLPLARDIIRRCRASVSIPLTVKFRAGMDDGRLNYLELGRICQDEGADGVALHPRTARQMYSGRADWSRIARLKESISIPVVGNGDVEQPGDVLRMMQETGCDGVMIGRASMRNPWIYRQAAALLRGEAPVEPTLLDRRDLILEHFRLLRDEEEHRLAMHKLRTFTGWYTRGWAEGRDLRVRIASLESPDHFIQAVIDFFDAQAA</sequence>
<evidence type="ECO:0000256" key="6">
    <source>
        <dbReference type="ARBA" id="ARBA00022857"/>
    </source>
</evidence>
<evidence type="ECO:0000256" key="4">
    <source>
        <dbReference type="ARBA" id="ARBA00022643"/>
    </source>
</evidence>
<evidence type="ECO:0000256" key="3">
    <source>
        <dbReference type="ARBA" id="ARBA00022630"/>
    </source>
</evidence>
<evidence type="ECO:0000256" key="12">
    <source>
        <dbReference type="PIRSR" id="PIRSR006621-1"/>
    </source>
</evidence>
<evidence type="ECO:0000259" key="14">
    <source>
        <dbReference type="Pfam" id="PF01207"/>
    </source>
</evidence>
<dbReference type="AlphaFoldDB" id="A0A8J6XRA5"/>
<gene>
    <name evidence="15" type="primary">dusB</name>
    <name evidence="15" type="ORF">IFK94_03020</name>
</gene>
<dbReference type="PIRSF" id="PIRSF006621">
    <property type="entry name" value="Dus"/>
    <property type="match status" value="1"/>
</dbReference>
<comment type="catalytic activity">
    <reaction evidence="9">
        <text>a 5,6-dihydrouridine in tRNA + NADP(+) = a uridine in tRNA + NADPH + H(+)</text>
        <dbReference type="Rhea" id="RHEA:23624"/>
        <dbReference type="Rhea" id="RHEA-COMP:13339"/>
        <dbReference type="Rhea" id="RHEA-COMP:13887"/>
        <dbReference type="ChEBI" id="CHEBI:15378"/>
        <dbReference type="ChEBI" id="CHEBI:57783"/>
        <dbReference type="ChEBI" id="CHEBI:58349"/>
        <dbReference type="ChEBI" id="CHEBI:65315"/>
        <dbReference type="ChEBI" id="CHEBI:74443"/>
    </reaction>
</comment>
<feature type="active site" description="Proton donor" evidence="12">
    <location>
        <position position="102"/>
    </location>
</feature>
<keyword evidence="8 11" id="KW-0560">Oxidoreductase</keyword>
<dbReference type="GO" id="GO:0017150">
    <property type="term" value="F:tRNA dihydrouridine synthase activity"/>
    <property type="evidence" value="ECO:0007669"/>
    <property type="project" value="InterPro"/>
</dbReference>
<comment type="catalytic activity">
    <reaction evidence="10">
        <text>a 5,6-dihydrouridine in tRNA + NAD(+) = a uridine in tRNA + NADH + H(+)</text>
        <dbReference type="Rhea" id="RHEA:54452"/>
        <dbReference type="Rhea" id="RHEA-COMP:13339"/>
        <dbReference type="Rhea" id="RHEA-COMP:13887"/>
        <dbReference type="ChEBI" id="CHEBI:15378"/>
        <dbReference type="ChEBI" id="CHEBI:57540"/>
        <dbReference type="ChEBI" id="CHEBI:57945"/>
        <dbReference type="ChEBI" id="CHEBI:65315"/>
        <dbReference type="ChEBI" id="CHEBI:74443"/>
    </reaction>
</comment>
<comment type="caution">
    <text evidence="15">The sequence shown here is derived from an EMBL/GenBank/DDBJ whole genome shotgun (WGS) entry which is preliminary data.</text>
</comment>
<dbReference type="GO" id="GO:0050660">
    <property type="term" value="F:flavin adenine dinucleotide binding"/>
    <property type="evidence" value="ECO:0007669"/>
    <property type="project" value="InterPro"/>
</dbReference>
<dbReference type="CDD" id="cd02801">
    <property type="entry name" value="DUS_like_FMN"/>
    <property type="match status" value="1"/>
</dbReference>
<keyword evidence="4 11" id="KW-0288">FMN</keyword>
<keyword evidence="6" id="KW-0521">NADP</keyword>
<evidence type="ECO:0000256" key="11">
    <source>
        <dbReference type="PIRNR" id="PIRNR006621"/>
    </source>
</evidence>
<evidence type="ECO:0000313" key="15">
    <source>
        <dbReference type="EMBL" id="MBD3867072.1"/>
    </source>
</evidence>
<keyword evidence="13" id="KW-0547">Nucleotide-binding</keyword>
<keyword evidence="7" id="KW-0694">RNA-binding</keyword>
<evidence type="ECO:0000256" key="5">
    <source>
        <dbReference type="ARBA" id="ARBA00022694"/>
    </source>
</evidence>
<evidence type="ECO:0000313" key="16">
    <source>
        <dbReference type="Proteomes" id="UP000648239"/>
    </source>
</evidence>
<dbReference type="Gene3D" id="1.10.1200.80">
    <property type="entry name" value="Putative flavin oxidoreducatase, domain 2"/>
    <property type="match status" value="1"/>
</dbReference>
<dbReference type="EC" id="1.3.1.-" evidence="11"/>
<evidence type="ECO:0000256" key="2">
    <source>
        <dbReference type="ARBA" id="ARBA00022555"/>
    </source>
</evidence>
<reference evidence="15 16" key="1">
    <citation type="submission" date="2020-08" db="EMBL/GenBank/DDBJ databases">
        <title>Acidobacteriota in marine sediments use diverse sulfur dissimilation pathways.</title>
        <authorList>
            <person name="Wasmund K."/>
        </authorList>
    </citation>
    <scope>NUCLEOTIDE SEQUENCE [LARGE SCALE GENOMIC DNA]</scope>
    <source>
        <strain evidence="15">MAG AM4</strain>
    </source>
</reference>
<keyword evidence="2" id="KW-0820">tRNA-binding</keyword>
<dbReference type="Pfam" id="PF01207">
    <property type="entry name" value="Dus"/>
    <property type="match status" value="1"/>
</dbReference>
<dbReference type="GO" id="GO:0000049">
    <property type="term" value="F:tRNA binding"/>
    <property type="evidence" value="ECO:0007669"/>
    <property type="project" value="UniProtKB-KW"/>
</dbReference>
<name>A0A8J6XRA5_9BACT</name>
<protein>
    <recommendedName>
        <fullName evidence="11">tRNA-dihydrouridine synthase</fullName>
        <ecNumber evidence="11">1.3.1.-</ecNumber>
    </recommendedName>
</protein>
<dbReference type="NCBIfam" id="TIGR00737">
    <property type="entry name" value="nifR3_yhdG"/>
    <property type="match status" value="1"/>
</dbReference>
<evidence type="ECO:0000256" key="10">
    <source>
        <dbReference type="ARBA" id="ARBA00048802"/>
    </source>
</evidence>
<keyword evidence="3 11" id="KW-0285">Flavoprotein</keyword>
<dbReference type="EMBL" id="JACXWD010000005">
    <property type="protein sequence ID" value="MBD3867072.1"/>
    <property type="molecule type" value="Genomic_DNA"/>
</dbReference>
<dbReference type="InterPro" id="IPR004652">
    <property type="entry name" value="DusB-like"/>
</dbReference>
<comment type="similarity">
    <text evidence="11">Belongs to the dus family.</text>
</comment>
<accession>A0A8J6XRA5</accession>
<keyword evidence="5 11" id="KW-0819">tRNA processing</keyword>
<dbReference type="PANTHER" id="PTHR45846:SF1">
    <property type="entry name" value="TRNA-DIHYDROURIDINE(47) SYNTHASE [NAD(P)(+)]-LIKE"/>
    <property type="match status" value="1"/>
</dbReference>
<evidence type="ECO:0000256" key="8">
    <source>
        <dbReference type="ARBA" id="ARBA00023002"/>
    </source>
</evidence>
<dbReference type="InterPro" id="IPR024036">
    <property type="entry name" value="tRNA-dHydroUridine_Synthase_C"/>
</dbReference>
<evidence type="ECO:0000256" key="1">
    <source>
        <dbReference type="ARBA" id="ARBA00002790"/>
    </source>
</evidence>
<feature type="binding site" evidence="13">
    <location>
        <position position="171"/>
    </location>
    <ligand>
        <name>FMN</name>
        <dbReference type="ChEBI" id="CHEBI:58210"/>
    </ligand>
</feature>
<dbReference type="PANTHER" id="PTHR45846">
    <property type="entry name" value="TRNA-DIHYDROURIDINE(47) SYNTHASE [NAD(P)(+)]-LIKE"/>
    <property type="match status" value="1"/>
</dbReference>
<comment type="function">
    <text evidence="1 11">Catalyzes the synthesis of 5,6-dihydrouridine (D), a modified base found in the D-loop of most tRNAs, via the reduction of the C5-C6 double bond in target uridines.</text>
</comment>
<dbReference type="Gene3D" id="3.20.20.70">
    <property type="entry name" value="Aldolase class I"/>
    <property type="match status" value="1"/>
</dbReference>
<dbReference type="InterPro" id="IPR001269">
    <property type="entry name" value="DUS_fam"/>
</dbReference>
<dbReference type="Proteomes" id="UP000648239">
    <property type="component" value="Unassembled WGS sequence"/>
</dbReference>
<dbReference type="SUPFAM" id="SSF51395">
    <property type="entry name" value="FMN-linked oxidoreductases"/>
    <property type="match status" value="1"/>
</dbReference>
<feature type="binding site" evidence="13">
    <location>
        <position position="72"/>
    </location>
    <ligand>
        <name>FMN</name>
        <dbReference type="ChEBI" id="CHEBI:58210"/>
    </ligand>
</feature>